<dbReference type="PROSITE" id="PS52015">
    <property type="entry name" value="TONB_CTD"/>
    <property type="match status" value="1"/>
</dbReference>
<sequence>MNKKQKKMFVLCFGVLFFLSLCFVNARTVMAAAAEFDSIYIDEVHLVKGELVVIKVYGLSRLSMTDPNVVDIQEAEENEILLIAQDFGQTTLFIWDDHGKRSIAIHVSARDLKTIRIRLEKLLKTADISEVSVDTNIKEGMLIVFGEVPEYKEDQFNQIIENFSESIINLAKKEEPEELIEINMQITEHNISFTKNLGIEWFTGTQTSSDTAVTTVSGGALNPTFMELLPDRDGSVGDYFKVGKFVRTNESALLASINILLEEGKAKLISKPRLVVVSGEEASFLVGGEIPIRTTTTGSSGATQENVTFKSYGVGMTLTPTLKKGKIDIVLNVNISDVDLSNAVGGNVAFVTRSASTRLFLDNNQTIVLAGLIKKNRATAIKRVPFISNIPVVGALFRNKRTPSPDIDQELVIALTPNLLVQEETQMKENTAFLYNEEVSVEKSSKAGSNQTKGYFLSGAPEDMEEYIQTVQQKIARAFVYPPEAVNQDWEGTVKVGMLILKDGTLAFALVKESSGYEIFDQEALRIAKSSAPYESFPLDTDLQEINVTVPIVYKKQ</sequence>
<dbReference type="InterPro" id="IPR050810">
    <property type="entry name" value="Bact_Secretion_Sys_Channel"/>
</dbReference>
<dbReference type="Pfam" id="PF00263">
    <property type="entry name" value="Secretin"/>
    <property type="match status" value="1"/>
</dbReference>
<keyword evidence="2" id="KW-0812">Transmembrane</keyword>
<dbReference type="InterPro" id="IPR001775">
    <property type="entry name" value="GspD/PilQ"/>
</dbReference>
<dbReference type="InterPro" id="IPR037682">
    <property type="entry name" value="TonB_C"/>
</dbReference>
<dbReference type="InterPro" id="IPR004846">
    <property type="entry name" value="T2SS/T3SS_dom"/>
</dbReference>
<evidence type="ECO:0000313" key="6">
    <source>
        <dbReference type="EMBL" id="VAX37459.1"/>
    </source>
</evidence>
<dbReference type="Pfam" id="PF13629">
    <property type="entry name" value="T2SS-T3SS_pil_N"/>
    <property type="match status" value="1"/>
</dbReference>
<evidence type="ECO:0000256" key="3">
    <source>
        <dbReference type="ARBA" id="ARBA00022989"/>
    </source>
</evidence>
<evidence type="ECO:0000256" key="2">
    <source>
        <dbReference type="ARBA" id="ARBA00022692"/>
    </source>
</evidence>
<dbReference type="EMBL" id="UOGJ01000129">
    <property type="protein sequence ID" value="VAX37459.1"/>
    <property type="molecule type" value="Genomic_DNA"/>
</dbReference>
<keyword evidence="4" id="KW-0472">Membrane</keyword>
<dbReference type="InterPro" id="IPR032789">
    <property type="entry name" value="T2SS-T3SS_pil_N"/>
</dbReference>
<dbReference type="GO" id="GO:0055085">
    <property type="term" value="P:transmembrane transport"/>
    <property type="evidence" value="ECO:0007669"/>
    <property type="project" value="InterPro"/>
</dbReference>
<dbReference type="GO" id="GO:0009306">
    <property type="term" value="P:protein secretion"/>
    <property type="evidence" value="ECO:0007669"/>
    <property type="project" value="InterPro"/>
</dbReference>
<dbReference type="SUPFAM" id="SSF74653">
    <property type="entry name" value="TolA/TonB C-terminal domain"/>
    <property type="match status" value="1"/>
</dbReference>
<protein>
    <submittedName>
        <fullName evidence="6">Type II/IV secretion system secretin RcpA/CpaC, associated with Flp pilus assembly</fullName>
    </submittedName>
</protein>
<dbReference type="Gene3D" id="3.30.1150.10">
    <property type="match status" value="1"/>
</dbReference>
<keyword evidence="3" id="KW-1133">Transmembrane helix</keyword>
<dbReference type="Pfam" id="PF03544">
    <property type="entry name" value="TonB_C"/>
    <property type="match status" value="1"/>
</dbReference>
<dbReference type="PRINTS" id="PR00811">
    <property type="entry name" value="BCTERIALGSPD"/>
</dbReference>
<dbReference type="AlphaFoldDB" id="A0A3B1D5I4"/>
<proteinExistence type="predicted"/>
<evidence type="ECO:0000256" key="4">
    <source>
        <dbReference type="ARBA" id="ARBA00023136"/>
    </source>
</evidence>
<dbReference type="GO" id="GO:0016020">
    <property type="term" value="C:membrane"/>
    <property type="evidence" value="ECO:0007669"/>
    <property type="project" value="UniProtKB-SubCell"/>
</dbReference>
<dbReference type="PANTHER" id="PTHR30332">
    <property type="entry name" value="PROBABLE GENERAL SECRETION PATHWAY PROTEIN D"/>
    <property type="match status" value="1"/>
</dbReference>
<evidence type="ECO:0000256" key="1">
    <source>
        <dbReference type="ARBA" id="ARBA00004167"/>
    </source>
</evidence>
<dbReference type="GO" id="GO:0015627">
    <property type="term" value="C:type II protein secretion system complex"/>
    <property type="evidence" value="ECO:0007669"/>
    <property type="project" value="TreeGrafter"/>
</dbReference>
<evidence type="ECO:0000259" key="5">
    <source>
        <dbReference type="PROSITE" id="PS52015"/>
    </source>
</evidence>
<accession>A0A3B1D5I4</accession>
<gene>
    <name evidence="6" type="ORF">MNBD_UNCLBAC01-525</name>
</gene>
<name>A0A3B1D5I4_9ZZZZ</name>
<comment type="subcellular location">
    <subcellularLocation>
        <location evidence="1">Membrane</location>
        <topology evidence="1">Single-pass membrane protein</topology>
    </subcellularLocation>
</comment>
<organism evidence="6">
    <name type="scientific">hydrothermal vent metagenome</name>
    <dbReference type="NCBI Taxonomy" id="652676"/>
    <lineage>
        <taxon>unclassified sequences</taxon>
        <taxon>metagenomes</taxon>
        <taxon>ecological metagenomes</taxon>
    </lineage>
</organism>
<dbReference type="PANTHER" id="PTHR30332:SF17">
    <property type="entry name" value="TYPE IV PILIATION SYSTEM PROTEIN DR_0774-RELATED"/>
    <property type="match status" value="1"/>
</dbReference>
<dbReference type="NCBIfam" id="TIGR01352">
    <property type="entry name" value="tonB_Cterm"/>
    <property type="match status" value="1"/>
</dbReference>
<reference evidence="6" key="1">
    <citation type="submission" date="2018-06" db="EMBL/GenBank/DDBJ databases">
        <authorList>
            <person name="Zhirakovskaya E."/>
        </authorList>
    </citation>
    <scope>NUCLEOTIDE SEQUENCE</scope>
</reference>
<feature type="domain" description="TonB C-terminal" evidence="5">
    <location>
        <begin position="466"/>
        <end position="557"/>
    </location>
</feature>
<dbReference type="InterPro" id="IPR006260">
    <property type="entry name" value="TonB/TolA_C"/>
</dbReference>